<feature type="domain" description="POTRA" evidence="10">
    <location>
        <begin position="174"/>
        <end position="262"/>
    </location>
</feature>
<dbReference type="PANTHER" id="PTHR12815">
    <property type="entry name" value="SORTING AND ASSEMBLY MACHINERY SAMM50 PROTEIN FAMILY MEMBER"/>
    <property type="match status" value="1"/>
</dbReference>
<dbReference type="RefSeq" id="WP_064582822.1">
    <property type="nucleotide sequence ID" value="NZ_CP015878.1"/>
</dbReference>
<feature type="domain" description="POTRA" evidence="10">
    <location>
        <begin position="265"/>
        <end position="343"/>
    </location>
</feature>
<dbReference type="PROSITE" id="PS51779">
    <property type="entry name" value="POTRA"/>
    <property type="match status" value="5"/>
</dbReference>
<feature type="domain" description="POTRA" evidence="10">
    <location>
        <begin position="346"/>
        <end position="420"/>
    </location>
</feature>
<dbReference type="FunFam" id="3.10.20.310:FF:000001">
    <property type="entry name" value="Outer membrane protein assembly factor BamA"/>
    <property type="match status" value="1"/>
</dbReference>
<evidence type="ECO:0000313" key="11">
    <source>
        <dbReference type="EMBL" id="ANI14781.1"/>
    </source>
</evidence>
<keyword evidence="3 8" id="KW-0812">Transmembrane</keyword>
<evidence type="ECO:0000256" key="1">
    <source>
        <dbReference type="ARBA" id="ARBA00004370"/>
    </source>
</evidence>
<evidence type="ECO:0000256" key="5">
    <source>
        <dbReference type="ARBA" id="ARBA00022737"/>
    </source>
</evidence>
<dbReference type="PIRSF" id="PIRSF006076">
    <property type="entry name" value="OM_assembly_OMP85"/>
    <property type="match status" value="1"/>
</dbReference>
<reference evidence="11 12" key="1">
    <citation type="submission" date="2016-05" db="EMBL/GenBank/DDBJ databases">
        <title>Genome Sequence of Pseudomonas citronellolis Strain SJTE-3, an Estrogens and Persistent Organic Pollutants degradation strain.</title>
        <authorList>
            <person name="Liang R."/>
        </authorList>
    </citation>
    <scope>NUCLEOTIDE SEQUENCE [LARGE SCALE GENOMIC DNA]</scope>
    <source>
        <strain evidence="11 12">SJTE-3</strain>
    </source>
</reference>
<dbReference type="Gene3D" id="3.10.20.310">
    <property type="entry name" value="membrane protein fhac"/>
    <property type="match status" value="5"/>
</dbReference>
<evidence type="ECO:0000313" key="12">
    <source>
        <dbReference type="Proteomes" id="UP000077748"/>
    </source>
</evidence>
<dbReference type="NCBIfam" id="TIGR03303">
    <property type="entry name" value="OM_YaeT"/>
    <property type="match status" value="1"/>
</dbReference>
<gene>
    <name evidence="8" type="primary">bamA</name>
    <name evidence="11" type="ORF">A9C11_12630</name>
</gene>
<comment type="subunit">
    <text evidence="8">Part of the Bam complex.</text>
</comment>
<evidence type="ECO:0000256" key="2">
    <source>
        <dbReference type="ARBA" id="ARBA00022452"/>
    </source>
</evidence>
<keyword evidence="5 8" id="KW-0677">Repeat</keyword>
<dbReference type="InterPro" id="IPR023707">
    <property type="entry name" value="OM_assembly_BamA"/>
</dbReference>
<dbReference type="FunFam" id="3.10.20.310:FF:000015">
    <property type="entry name" value="Outer membrane protein assembly factor BamA"/>
    <property type="match status" value="1"/>
</dbReference>
<keyword evidence="6 8" id="KW-0472">Membrane</keyword>
<keyword evidence="7 8" id="KW-0998">Cell outer membrane</keyword>
<evidence type="ECO:0000256" key="6">
    <source>
        <dbReference type="ARBA" id="ARBA00023136"/>
    </source>
</evidence>
<organism evidence="11 12">
    <name type="scientific">Pseudomonas citronellolis</name>
    <dbReference type="NCBI Taxonomy" id="53408"/>
    <lineage>
        <taxon>Bacteria</taxon>
        <taxon>Pseudomonadati</taxon>
        <taxon>Pseudomonadota</taxon>
        <taxon>Gammaproteobacteria</taxon>
        <taxon>Pseudomonadales</taxon>
        <taxon>Pseudomonadaceae</taxon>
        <taxon>Pseudomonas</taxon>
    </lineage>
</organism>
<protein>
    <recommendedName>
        <fullName evidence="8 9">Outer membrane protein assembly factor BamA</fullName>
    </recommendedName>
</protein>
<evidence type="ECO:0000256" key="7">
    <source>
        <dbReference type="ARBA" id="ARBA00023237"/>
    </source>
</evidence>
<dbReference type="InterPro" id="IPR039910">
    <property type="entry name" value="D15-like"/>
</dbReference>
<feature type="domain" description="POTRA" evidence="10">
    <location>
        <begin position="91"/>
        <end position="171"/>
    </location>
</feature>
<dbReference type="InterPro" id="IPR000184">
    <property type="entry name" value="Bac_surfAg_D15"/>
</dbReference>
<sequence precursor="true">MRPTRLLFPILLFNAALAHAAGFKIADIRVNGLQRVSAGSVFAALPLNVGDQADDHALVEASRSLFRTGFFQDIHLGRDGSVLVIDVVERPSISSIEIEGNKAISTEDLMKGLKQSGLAEGEIFQRATLEGVRNELQRQYVAQGRYSANIETQVTPQPRNRVALKITVNEGTVAAIAHVNVVGNTVFSDEDLTGLFELKESNWLSFFKNDDKYSREKLSGDLERLRSYYLDRGYIHMDIASTQVSITPDKKHVYITVNINEGEKYKVREVKLTGDLKVPEEEIKKLMLVEPGQVFSRKVMTSTSDLITRRLGNEGYTFANVNGVPEAHDDDKTVSITYVVDPGKRAYVNRINFRGNTKTEDQVLRREMRQMEGGWASTYLIDQSKQRLERLGYFKTVNVETPAVPGTDDQVDVNYSVEEQASGSLSASVGFSQSAGLILGGSISQSNFLGTGNYTSIGLTRSEYQTKYNFGFTNPYFTTDGVSLGYNLFYSSTDYSKYYDDDDEVSYYSLDSFGAGVSVGYPISETSRLTYGLTLQHDVVSPGTYSADEIYDFIEREGKSFNNLKASIGWSESTLNKGVLATRGHSQSLTLMATVPGSDLSFYKLDYSAQRFVPVTDRTALRLHTSLGYGNGYGPTDGLPFYENYTAGGLSSVRGFKDGTLGPRSTPATGNYSSAGQAYYSDRDAEVFGGNILIAGGVEYLFPLPFVKDQSQLRSTLFWDAGSVFADKCYLSTTQGCGNVSLGQMAMSMGVGLTWYSPLGPLSFSLATPLKKPDGAETEVFQFSLGQTF</sequence>
<feature type="domain" description="POTRA" evidence="10">
    <location>
        <begin position="23"/>
        <end position="90"/>
    </location>
</feature>
<keyword evidence="4 8" id="KW-0732">Signal</keyword>
<name>A0A1A9KBH1_9PSED</name>
<comment type="function">
    <text evidence="8">Part of the outer membrane protein assembly complex, which is involved in assembly and insertion of beta-barrel proteins into the outer membrane.</text>
</comment>
<evidence type="ECO:0000256" key="4">
    <source>
        <dbReference type="ARBA" id="ARBA00022729"/>
    </source>
</evidence>
<feature type="signal peptide" evidence="8">
    <location>
        <begin position="1"/>
        <end position="20"/>
    </location>
</feature>
<dbReference type="GO" id="GO:0043165">
    <property type="term" value="P:Gram-negative-bacterium-type cell outer membrane assembly"/>
    <property type="evidence" value="ECO:0007669"/>
    <property type="project" value="UniProtKB-UniRule"/>
</dbReference>
<dbReference type="InterPro" id="IPR034746">
    <property type="entry name" value="POTRA"/>
</dbReference>
<comment type="similarity">
    <text evidence="8">Belongs to the BamA family.</text>
</comment>
<evidence type="ECO:0000259" key="10">
    <source>
        <dbReference type="PROSITE" id="PS51779"/>
    </source>
</evidence>
<dbReference type="GO" id="GO:0051205">
    <property type="term" value="P:protein insertion into membrane"/>
    <property type="evidence" value="ECO:0007669"/>
    <property type="project" value="UniProtKB-UniRule"/>
</dbReference>
<evidence type="ECO:0000256" key="9">
    <source>
        <dbReference type="NCBIfam" id="TIGR03303"/>
    </source>
</evidence>
<keyword evidence="2 8" id="KW-1134">Transmembrane beta strand</keyword>
<comment type="subcellular location">
    <subcellularLocation>
        <location evidence="8">Cell outer membrane</location>
    </subcellularLocation>
    <subcellularLocation>
        <location evidence="1">Membrane</location>
    </subcellularLocation>
</comment>
<dbReference type="GO" id="GO:1990063">
    <property type="term" value="C:Bam protein complex"/>
    <property type="evidence" value="ECO:0007669"/>
    <property type="project" value="TreeGrafter"/>
</dbReference>
<evidence type="ECO:0000256" key="8">
    <source>
        <dbReference type="HAMAP-Rule" id="MF_01430"/>
    </source>
</evidence>
<dbReference type="Proteomes" id="UP000077748">
    <property type="component" value="Chromosome"/>
</dbReference>
<dbReference type="InterPro" id="IPR010827">
    <property type="entry name" value="BamA/TamA_POTRA"/>
</dbReference>
<dbReference type="Pfam" id="PF01103">
    <property type="entry name" value="Omp85"/>
    <property type="match status" value="1"/>
</dbReference>
<dbReference type="Pfam" id="PF07244">
    <property type="entry name" value="POTRA"/>
    <property type="match status" value="4"/>
</dbReference>
<dbReference type="PANTHER" id="PTHR12815:SF23">
    <property type="entry name" value="OUTER MEMBRANE PROTEIN ASSEMBLY FACTOR BAMA"/>
    <property type="match status" value="1"/>
</dbReference>
<dbReference type="FunFam" id="3.10.20.310:FF:000002">
    <property type="entry name" value="Outer membrane protein assembly factor BamA"/>
    <property type="match status" value="1"/>
</dbReference>
<feature type="chain" id="PRO_5009003223" description="Outer membrane protein assembly factor BamA" evidence="8">
    <location>
        <begin position="21"/>
        <end position="789"/>
    </location>
</feature>
<dbReference type="AlphaFoldDB" id="A0A1A9KBH1"/>
<dbReference type="HAMAP" id="MF_01430">
    <property type="entry name" value="OM_assembly_BamA"/>
    <property type="match status" value="1"/>
</dbReference>
<dbReference type="Gene3D" id="2.40.160.50">
    <property type="entry name" value="membrane protein fhac: a member of the omp85/tpsb transporter family"/>
    <property type="match status" value="1"/>
</dbReference>
<proteinExistence type="inferred from homology"/>
<accession>A0A1A9KBH1</accession>
<dbReference type="EMBL" id="CP015878">
    <property type="protein sequence ID" value="ANI14781.1"/>
    <property type="molecule type" value="Genomic_DNA"/>
</dbReference>
<evidence type="ECO:0000256" key="3">
    <source>
        <dbReference type="ARBA" id="ARBA00022692"/>
    </source>
</evidence>